<organism evidence="2 3">
    <name type="scientific">Dreissena polymorpha</name>
    <name type="common">Zebra mussel</name>
    <name type="synonym">Mytilus polymorpha</name>
    <dbReference type="NCBI Taxonomy" id="45954"/>
    <lineage>
        <taxon>Eukaryota</taxon>
        <taxon>Metazoa</taxon>
        <taxon>Spiralia</taxon>
        <taxon>Lophotrochozoa</taxon>
        <taxon>Mollusca</taxon>
        <taxon>Bivalvia</taxon>
        <taxon>Autobranchia</taxon>
        <taxon>Heteroconchia</taxon>
        <taxon>Euheterodonta</taxon>
        <taxon>Imparidentia</taxon>
        <taxon>Neoheterodontei</taxon>
        <taxon>Myida</taxon>
        <taxon>Dreissenoidea</taxon>
        <taxon>Dreissenidae</taxon>
        <taxon>Dreissena</taxon>
    </lineage>
</organism>
<evidence type="ECO:0000313" key="3">
    <source>
        <dbReference type="Proteomes" id="UP000828390"/>
    </source>
</evidence>
<accession>A0A9D4KW93</accession>
<reference evidence="2" key="1">
    <citation type="journal article" date="2019" name="bioRxiv">
        <title>The Genome of the Zebra Mussel, Dreissena polymorpha: A Resource for Invasive Species Research.</title>
        <authorList>
            <person name="McCartney M.A."/>
            <person name="Auch B."/>
            <person name="Kono T."/>
            <person name="Mallez S."/>
            <person name="Zhang Y."/>
            <person name="Obille A."/>
            <person name="Becker A."/>
            <person name="Abrahante J.E."/>
            <person name="Garbe J."/>
            <person name="Badalamenti J.P."/>
            <person name="Herman A."/>
            <person name="Mangelson H."/>
            <person name="Liachko I."/>
            <person name="Sullivan S."/>
            <person name="Sone E.D."/>
            <person name="Koren S."/>
            <person name="Silverstein K.A.T."/>
            <person name="Beckman K.B."/>
            <person name="Gohl D.M."/>
        </authorList>
    </citation>
    <scope>NUCLEOTIDE SEQUENCE</scope>
    <source>
        <strain evidence="2">Duluth1</strain>
        <tissue evidence="2">Whole animal</tissue>
    </source>
</reference>
<evidence type="ECO:0000256" key="1">
    <source>
        <dbReference type="SAM" id="MobiDB-lite"/>
    </source>
</evidence>
<feature type="compositionally biased region" description="Basic and acidic residues" evidence="1">
    <location>
        <begin position="53"/>
        <end position="65"/>
    </location>
</feature>
<dbReference type="Proteomes" id="UP000828390">
    <property type="component" value="Unassembled WGS sequence"/>
</dbReference>
<keyword evidence="3" id="KW-1185">Reference proteome</keyword>
<feature type="compositionally biased region" description="Polar residues" evidence="1">
    <location>
        <begin position="36"/>
        <end position="45"/>
    </location>
</feature>
<protein>
    <submittedName>
        <fullName evidence="2">Uncharacterized protein</fullName>
    </submittedName>
</protein>
<dbReference type="AlphaFoldDB" id="A0A9D4KW93"/>
<proteinExistence type="predicted"/>
<comment type="caution">
    <text evidence="2">The sequence shown here is derived from an EMBL/GenBank/DDBJ whole genome shotgun (WGS) entry which is preliminary data.</text>
</comment>
<gene>
    <name evidence="2" type="ORF">DPMN_088658</name>
</gene>
<evidence type="ECO:0000313" key="2">
    <source>
        <dbReference type="EMBL" id="KAH3846357.1"/>
    </source>
</evidence>
<sequence>MVWWVSMGPFLTVNDCMQSWLYLRVIKARFPLPIRSTRSSPTKRSGTVIGGGRRSESEDRVDREAIGSPEIGKMSCGGRVLSTTVELGRVWSGKFGDRDDRVDRIGSGNPPSVFGGLSQQRGI</sequence>
<feature type="region of interest" description="Disordered" evidence="1">
    <location>
        <begin position="36"/>
        <end position="70"/>
    </location>
</feature>
<feature type="region of interest" description="Disordered" evidence="1">
    <location>
        <begin position="94"/>
        <end position="123"/>
    </location>
</feature>
<reference evidence="2" key="2">
    <citation type="submission" date="2020-11" db="EMBL/GenBank/DDBJ databases">
        <authorList>
            <person name="McCartney M.A."/>
            <person name="Auch B."/>
            <person name="Kono T."/>
            <person name="Mallez S."/>
            <person name="Becker A."/>
            <person name="Gohl D.M."/>
            <person name="Silverstein K.A.T."/>
            <person name="Koren S."/>
            <person name="Bechman K.B."/>
            <person name="Herman A."/>
            <person name="Abrahante J.E."/>
            <person name="Garbe J."/>
        </authorList>
    </citation>
    <scope>NUCLEOTIDE SEQUENCE</scope>
    <source>
        <strain evidence="2">Duluth1</strain>
        <tissue evidence="2">Whole animal</tissue>
    </source>
</reference>
<feature type="compositionally biased region" description="Basic and acidic residues" evidence="1">
    <location>
        <begin position="95"/>
        <end position="104"/>
    </location>
</feature>
<name>A0A9D4KW93_DREPO</name>
<dbReference type="EMBL" id="JAIWYP010000003">
    <property type="protein sequence ID" value="KAH3846357.1"/>
    <property type="molecule type" value="Genomic_DNA"/>
</dbReference>